<comment type="caution">
    <text evidence="9">The sequence shown here is derived from an EMBL/GenBank/DDBJ whole genome shotgun (WGS) entry which is preliminary data.</text>
</comment>
<dbReference type="EMBL" id="JNUP01000048">
    <property type="protein sequence ID" value="KGE72788.1"/>
    <property type="molecule type" value="Genomic_DNA"/>
</dbReference>
<evidence type="ECO:0000256" key="6">
    <source>
        <dbReference type="ARBA" id="ARBA00023136"/>
    </source>
</evidence>
<keyword evidence="2 7" id="KW-0813">Transport</keyword>
<keyword evidence="4 7" id="KW-0812">Transmembrane</keyword>
<feature type="transmembrane region" description="Helical" evidence="7">
    <location>
        <begin position="207"/>
        <end position="230"/>
    </location>
</feature>
<reference evidence="9 10" key="1">
    <citation type="submission" date="2014-05" db="EMBL/GenBank/DDBJ databases">
        <title>De novo Genome Sequence of Spirocheata sp.</title>
        <authorList>
            <person name="Shivani Y."/>
            <person name="Subhash Y."/>
            <person name="Tushar L."/>
            <person name="Sasikala C."/>
            <person name="Ramana C.V."/>
        </authorList>
    </citation>
    <scope>NUCLEOTIDE SEQUENCE [LARGE SCALE GENOMIC DNA]</scope>
    <source>
        <strain evidence="9 10">JC230</strain>
    </source>
</reference>
<dbReference type="PROSITE" id="PS50928">
    <property type="entry name" value="ABC_TM1"/>
    <property type="match status" value="1"/>
</dbReference>
<dbReference type="SUPFAM" id="SSF161098">
    <property type="entry name" value="MetI-like"/>
    <property type="match status" value="1"/>
</dbReference>
<sequence>MTFYRDTEKTLKNKSRGKFSLPVLGKYVILIFFGLLFTFPFYYVFVLATHPVPFANPPHVWFGTSVAENLEVLFRQIPFMRSFGNSLGIAVLATVTTIFFCTLGGFAFAKYDFKGKNAILMFVVLTLAIPPFLNIIPFFRMMVAFGWYQTWLPLIVPGMANSFGIFLMKQFLEEAVPLDLMDAARIDGLNELQMLPNIVFPLAKPGIAILGTVTFVGSWNNFLGALVMLPDPRNSTLQVSLSSLFVRSDGNYGGLMLGTALSILPLVIIFLFFSRRIIANLAAGAVKG</sequence>
<dbReference type="InterPro" id="IPR000515">
    <property type="entry name" value="MetI-like"/>
</dbReference>
<keyword evidence="5 7" id="KW-1133">Transmembrane helix</keyword>
<accession>A0A098QZC3</accession>
<evidence type="ECO:0000259" key="8">
    <source>
        <dbReference type="PROSITE" id="PS50928"/>
    </source>
</evidence>
<comment type="subcellular location">
    <subcellularLocation>
        <location evidence="1 7">Cell membrane</location>
        <topology evidence="1 7">Multi-pass membrane protein</topology>
    </subcellularLocation>
</comment>
<organism evidence="9 10">
    <name type="scientific">Spirochaeta lutea</name>
    <dbReference type="NCBI Taxonomy" id="1480694"/>
    <lineage>
        <taxon>Bacteria</taxon>
        <taxon>Pseudomonadati</taxon>
        <taxon>Spirochaetota</taxon>
        <taxon>Spirochaetia</taxon>
        <taxon>Spirochaetales</taxon>
        <taxon>Spirochaetaceae</taxon>
        <taxon>Spirochaeta</taxon>
    </lineage>
</organism>
<feature type="transmembrane region" description="Helical" evidence="7">
    <location>
        <begin position="250"/>
        <end position="273"/>
    </location>
</feature>
<evidence type="ECO:0000256" key="5">
    <source>
        <dbReference type="ARBA" id="ARBA00022989"/>
    </source>
</evidence>
<dbReference type="CDD" id="cd06261">
    <property type="entry name" value="TM_PBP2"/>
    <property type="match status" value="1"/>
</dbReference>
<name>A0A098QZC3_9SPIO</name>
<comment type="similarity">
    <text evidence="7">Belongs to the binding-protein-dependent transport system permease family.</text>
</comment>
<evidence type="ECO:0000256" key="4">
    <source>
        <dbReference type="ARBA" id="ARBA00022692"/>
    </source>
</evidence>
<evidence type="ECO:0000313" key="10">
    <source>
        <dbReference type="Proteomes" id="UP000029692"/>
    </source>
</evidence>
<evidence type="ECO:0000313" key="9">
    <source>
        <dbReference type="EMBL" id="KGE72788.1"/>
    </source>
</evidence>
<dbReference type="Proteomes" id="UP000029692">
    <property type="component" value="Unassembled WGS sequence"/>
</dbReference>
<dbReference type="InterPro" id="IPR035906">
    <property type="entry name" value="MetI-like_sf"/>
</dbReference>
<keyword evidence="6 7" id="KW-0472">Membrane</keyword>
<feature type="transmembrane region" description="Helical" evidence="7">
    <location>
        <begin position="21"/>
        <end position="45"/>
    </location>
</feature>
<keyword evidence="10" id="KW-1185">Reference proteome</keyword>
<evidence type="ECO:0000256" key="2">
    <source>
        <dbReference type="ARBA" id="ARBA00022448"/>
    </source>
</evidence>
<evidence type="ECO:0000256" key="1">
    <source>
        <dbReference type="ARBA" id="ARBA00004651"/>
    </source>
</evidence>
<dbReference type="PANTHER" id="PTHR43744">
    <property type="entry name" value="ABC TRANSPORTER PERMEASE PROTEIN MG189-RELATED-RELATED"/>
    <property type="match status" value="1"/>
</dbReference>
<dbReference type="STRING" id="1480694.DC28_06020"/>
<feature type="transmembrane region" description="Helical" evidence="7">
    <location>
        <begin position="151"/>
        <end position="168"/>
    </location>
</feature>
<dbReference type="GO" id="GO:0005886">
    <property type="term" value="C:plasma membrane"/>
    <property type="evidence" value="ECO:0007669"/>
    <property type="project" value="UniProtKB-SubCell"/>
</dbReference>
<gene>
    <name evidence="9" type="ORF">DC28_06020</name>
</gene>
<dbReference type="PANTHER" id="PTHR43744:SF12">
    <property type="entry name" value="ABC TRANSPORTER PERMEASE PROTEIN MG189-RELATED"/>
    <property type="match status" value="1"/>
</dbReference>
<dbReference type="Gene3D" id="1.10.3720.10">
    <property type="entry name" value="MetI-like"/>
    <property type="match status" value="1"/>
</dbReference>
<evidence type="ECO:0000256" key="7">
    <source>
        <dbReference type="RuleBase" id="RU363032"/>
    </source>
</evidence>
<proteinExistence type="inferred from homology"/>
<evidence type="ECO:0000256" key="3">
    <source>
        <dbReference type="ARBA" id="ARBA00022475"/>
    </source>
</evidence>
<dbReference type="GO" id="GO:0055085">
    <property type="term" value="P:transmembrane transport"/>
    <property type="evidence" value="ECO:0007669"/>
    <property type="project" value="InterPro"/>
</dbReference>
<feature type="transmembrane region" description="Helical" evidence="7">
    <location>
        <begin position="118"/>
        <end position="139"/>
    </location>
</feature>
<feature type="transmembrane region" description="Helical" evidence="7">
    <location>
        <begin position="87"/>
        <end position="109"/>
    </location>
</feature>
<protein>
    <submittedName>
        <fullName evidence="9">Sugar ABC transporter permease</fullName>
    </submittedName>
</protein>
<dbReference type="OrthoDB" id="9773467at2"/>
<dbReference type="eggNOG" id="COG0395">
    <property type="taxonomic scope" value="Bacteria"/>
</dbReference>
<dbReference type="Pfam" id="PF00528">
    <property type="entry name" value="BPD_transp_1"/>
    <property type="match status" value="1"/>
</dbReference>
<feature type="domain" description="ABC transmembrane type-1" evidence="8">
    <location>
        <begin position="83"/>
        <end position="273"/>
    </location>
</feature>
<keyword evidence="3" id="KW-1003">Cell membrane</keyword>
<dbReference type="AlphaFoldDB" id="A0A098QZC3"/>